<evidence type="ECO:0000313" key="4">
    <source>
        <dbReference type="Proteomes" id="UP000198424"/>
    </source>
</evidence>
<evidence type="ECO:0000313" key="1">
    <source>
        <dbReference type="EMBL" id="KFF11960.1"/>
    </source>
</evidence>
<dbReference type="OrthoDB" id="9771198at2"/>
<reference evidence="1 3" key="1">
    <citation type="submission" date="2014-07" db="EMBL/GenBank/DDBJ databases">
        <title>Genome of Flavobacterium hydatis DSM 2063.</title>
        <authorList>
            <person name="Pipes S.E."/>
            <person name="Stropko S.J."/>
            <person name="Newman J.D."/>
        </authorList>
    </citation>
    <scope>NUCLEOTIDE SEQUENCE [LARGE SCALE GENOMIC DNA]</scope>
    <source>
        <strain evidence="1 3">DSM 2063</strain>
    </source>
</reference>
<evidence type="ECO:0000313" key="2">
    <source>
        <dbReference type="EMBL" id="OXA93892.1"/>
    </source>
</evidence>
<dbReference type="Proteomes" id="UP000028712">
    <property type="component" value="Unassembled WGS sequence"/>
</dbReference>
<dbReference type="STRING" id="991.IW20_18870"/>
<dbReference type="EMBL" id="MUGY01000012">
    <property type="protein sequence ID" value="OXA93892.1"/>
    <property type="molecule type" value="Genomic_DNA"/>
</dbReference>
<proteinExistence type="predicted"/>
<sequence length="347" mass="39904">MKEQIINVGSLSSLSNLNFTLTKELKILRESYLKGNGHIPVWDLTNITPKKVSFAALTTFLGISKTIRDFIGKPIEIRVLWQPEFQGFLSDIDFLKISSEFDLYDWKGMLGGFSNEKTSPNTRIFFYNDVPTFSYTDQQSIITWKDTKREELKRSISFRLKPIFDNNYFVEQWNRELEAVFTTTISELVVNSLIHGRSIAFVGVQRTKRGITTCISDNGIGFLNSLQQYKPDLIPSLSKSNLKAILYSSLHSRNKIGLYRAINDVILSGGYINISSFDSEIMWSNEIWQHINTFQSLEDILALNLETSAFMLDGFVDIETLKKGYLKKYDHFLMGSRITFEIPFSHE</sequence>
<organism evidence="1 3">
    <name type="scientific">Flavobacterium hydatis</name>
    <name type="common">Cytophaga aquatilis</name>
    <dbReference type="NCBI Taxonomy" id="991"/>
    <lineage>
        <taxon>Bacteria</taxon>
        <taxon>Pseudomonadati</taxon>
        <taxon>Bacteroidota</taxon>
        <taxon>Flavobacteriia</taxon>
        <taxon>Flavobacteriales</taxon>
        <taxon>Flavobacteriaceae</taxon>
        <taxon>Flavobacterium</taxon>
    </lineage>
</organism>
<accession>A0A086A5J6</accession>
<dbReference type="AlphaFoldDB" id="A0A086A5J6"/>
<reference evidence="2 4" key="2">
    <citation type="submission" date="2016-11" db="EMBL/GenBank/DDBJ databases">
        <title>Whole genomes of Flavobacteriaceae.</title>
        <authorList>
            <person name="Stine C."/>
            <person name="Li C."/>
            <person name="Tadesse D."/>
        </authorList>
    </citation>
    <scope>NUCLEOTIDE SEQUENCE [LARGE SCALE GENOMIC DNA]</scope>
    <source>
        <strain evidence="2 4">ATCC 29551</strain>
    </source>
</reference>
<name>A0A086A5J6_FLAHY</name>
<evidence type="ECO:0000313" key="3">
    <source>
        <dbReference type="Proteomes" id="UP000028712"/>
    </source>
</evidence>
<dbReference type="EMBL" id="JPRM01000033">
    <property type="protein sequence ID" value="KFF11960.1"/>
    <property type="molecule type" value="Genomic_DNA"/>
</dbReference>
<protein>
    <submittedName>
        <fullName evidence="1">Uncharacterized protein</fullName>
    </submittedName>
</protein>
<gene>
    <name evidence="2" type="ORF">B0A62_12085</name>
    <name evidence="1" type="ORF">IW20_18870</name>
</gene>
<dbReference type="Proteomes" id="UP000198424">
    <property type="component" value="Unassembled WGS sequence"/>
</dbReference>
<dbReference type="RefSeq" id="WP_035625750.1">
    <property type="nucleotide sequence ID" value="NZ_JBEWQG010000018.1"/>
</dbReference>
<keyword evidence="4" id="KW-1185">Reference proteome</keyword>
<comment type="caution">
    <text evidence="1">The sequence shown here is derived from an EMBL/GenBank/DDBJ whole genome shotgun (WGS) entry which is preliminary data.</text>
</comment>